<evidence type="ECO:0000256" key="1">
    <source>
        <dbReference type="SAM" id="MobiDB-lite"/>
    </source>
</evidence>
<keyword evidence="3" id="KW-1185">Reference proteome</keyword>
<feature type="region of interest" description="Disordered" evidence="1">
    <location>
        <begin position="101"/>
        <end position="127"/>
    </location>
</feature>
<sequence>MLKKQSSEHEQWLTASEPYSRNRNIEIKGIPQSSDEKLLETLHRVGELLNVPIDESDVEVCHRVVSKNVKDTPNIVAQFKSRSKRDMVLQKAKKMRITSKDFGHSQGTPVSHKRTPKPSHEVPAWHGNCEKEGSELAFRVDEQRKDSRQKGRIRSAKGFKSSLQDDASASMGLSQGLHSLTSCNCESPTTTSRAVACTFSAQPPSGSPLNHHADIIRKTFLLAQEQAHFCGEPSQSSSLRHASSVSGGRFRGPGSTLLCLSVEHQQQRRESTT</sequence>
<protein>
    <submittedName>
        <fullName evidence="2">Uncharacterized protein</fullName>
    </submittedName>
</protein>
<gene>
    <name evidence="2" type="ORF">HPB51_020707</name>
</gene>
<proteinExistence type="predicted"/>
<reference evidence="2" key="2">
    <citation type="submission" date="2021-09" db="EMBL/GenBank/DDBJ databases">
        <authorList>
            <person name="Jia N."/>
            <person name="Wang J."/>
            <person name="Shi W."/>
            <person name="Du L."/>
            <person name="Sun Y."/>
            <person name="Zhan W."/>
            <person name="Jiang J."/>
            <person name="Wang Q."/>
            <person name="Zhang B."/>
            <person name="Ji P."/>
            <person name="Sakyi L.B."/>
            <person name="Cui X."/>
            <person name="Yuan T."/>
            <person name="Jiang B."/>
            <person name="Yang W."/>
            <person name="Lam T.T.-Y."/>
            <person name="Chang Q."/>
            <person name="Ding S."/>
            <person name="Wang X."/>
            <person name="Zhu J."/>
            <person name="Ruan X."/>
            <person name="Zhao L."/>
            <person name="Wei J."/>
            <person name="Que T."/>
            <person name="Du C."/>
            <person name="Cheng J."/>
            <person name="Dai P."/>
            <person name="Han X."/>
            <person name="Huang E."/>
            <person name="Gao Y."/>
            <person name="Liu J."/>
            <person name="Shao H."/>
            <person name="Ye R."/>
            <person name="Li L."/>
            <person name="Wei W."/>
            <person name="Wang X."/>
            <person name="Wang C."/>
            <person name="Huo Q."/>
            <person name="Li W."/>
            <person name="Guo W."/>
            <person name="Chen H."/>
            <person name="Chen S."/>
            <person name="Zhou L."/>
            <person name="Zhou L."/>
            <person name="Ni X."/>
            <person name="Tian J."/>
            <person name="Zhou Y."/>
            <person name="Sheng Y."/>
            <person name="Liu T."/>
            <person name="Pan Y."/>
            <person name="Xia L."/>
            <person name="Li J."/>
            <person name="Zhao F."/>
            <person name="Cao W."/>
        </authorList>
    </citation>
    <scope>NUCLEOTIDE SEQUENCE</scope>
    <source>
        <strain evidence="2">Rmic-2018</strain>
        <tissue evidence="2">Larvae</tissue>
    </source>
</reference>
<name>A0A9J6ECA7_RHIMP</name>
<dbReference type="AlphaFoldDB" id="A0A9J6ECA7"/>
<evidence type="ECO:0000313" key="3">
    <source>
        <dbReference type="Proteomes" id="UP000821866"/>
    </source>
</evidence>
<feature type="region of interest" description="Disordered" evidence="1">
    <location>
        <begin position="141"/>
        <end position="167"/>
    </location>
</feature>
<comment type="caution">
    <text evidence="2">The sequence shown here is derived from an EMBL/GenBank/DDBJ whole genome shotgun (WGS) entry which is preliminary data.</text>
</comment>
<evidence type="ECO:0000313" key="2">
    <source>
        <dbReference type="EMBL" id="KAH8031733.1"/>
    </source>
</evidence>
<organism evidence="2 3">
    <name type="scientific">Rhipicephalus microplus</name>
    <name type="common">Cattle tick</name>
    <name type="synonym">Boophilus microplus</name>
    <dbReference type="NCBI Taxonomy" id="6941"/>
    <lineage>
        <taxon>Eukaryota</taxon>
        <taxon>Metazoa</taxon>
        <taxon>Ecdysozoa</taxon>
        <taxon>Arthropoda</taxon>
        <taxon>Chelicerata</taxon>
        <taxon>Arachnida</taxon>
        <taxon>Acari</taxon>
        <taxon>Parasitiformes</taxon>
        <taxon>Ixodida</taxon>
        <taxon>Ixodoidea</taxon>
        <taxon>Ixodidae</taxon>
        <taxon>Rhipicephalinae</taxon>
        <taxon>Rhipicephalus</taxon>
        <taxon>Boophilus</taxon>
    </lineage>
</organism>
<accession>A0A9J6ECA7</accession>
<dbReference type="EMBL" id="JABSTU010000005">
    <property type="protein sequence ID" value="KAH8031733.1"/>
    <property type="molecule type" value="Genomic_DNA"/>
</dbReference>
<reference evidence="2" key="1">
    <citation type="journal article" date="2020" name="Cell">
        <title>Large-Scale Comparative Analyses of Tick Genomes Elucidate Their Genetic Diversity and Vector Capacities.</title>
        <authorList>
            <consortium name="Tick Genome and Microbiome Consortium (TIGMIC)"/>
            <person name="Jia N."/>
            <person name="Wang J."/>
            <person name="Shi W."/>
            <person name="Du L."/>
            <person name="Sun Y."/>
            <person name="Zhan W."/>
            <person name="Jiang J.F."/>
            <person name="Wang Q."/>
            <person name="Zhang B."/>
            <person name="Ji P."/>
            <person name="Bell-Sakyi L."/>
            <person name="Cui X.M."/>
            <person name="Yuan T.T."/>
            <person name="Jiang B.G."/>
            <person name="Yang W.F."/>
            <person name="Lam T.T."/>
            <person name="Chang Q.C."/>
            <person name="Ding S.J."/>
            <person name="Wang X.J."/>
            <person name="Zhu J.G."/>
            <person name="Ruan X.D."/>
            <person name="Zhao L."/>
            <person name="Wei J.T."/>
            <person name="Ye R.Z."/>
            <person name="Que T.C."/>
            <person name="Du C.H."/>
            <person name="Zhou Y.H."/>
            <person name="Cheng J.X."/>
            <person name="Dai P.F."/>
            <person name="Guo W.B."/>
            <person name="Han X.H."/>
            <person name="Huang E.J."/>
            <person name="Li L.F."/>
            <person name="Wei W."/>
            <person name="Gao Y.C."/>
            <person name="Liu J.Z."/>
            <person name="Shao H.Z."/>
            <person name="Wang X."/>
            <person name="Wang C.C."/>
            <person name="Yang T.C."/>
            <person name="Huo Q.B."/>
            <person name="Li W."/>
            <person name="Chen H.Y."/>
            <person name="Chen S.E."/>
            <person name="Zhou L.G."/>
            <person name="Ni X.B."/>
            <person name="Tian J.H."/>
            <person name="Sheng Y."/>
            <person name="Liu T."/>
            <person name="Pan Y.S."/>
            <person name="Xia L.Y."/>
            <person name="Li J."/>
            <person name="Zhao F."/>
            <person name="Cao W.C."/>
        </authorList>
    </citation>
    <scope>NUCLEOTIDE SEQUENCE</scope>
    <source>
        <strain evidence="2">Rmic-2018</strain>
    </source>
</reference>
<dbReference type="Proteomes" id="UP000821866">
    <property type="component" value="Chromosome 3"/>
</dbReference>